<name>A0A915KKU1_ROMCU</name>
<proteinExistence type="predicted"/>
<organism evidence="1 2">
    <name type="scientific">Romanomermis culicivorax</name>
    <name type="common">Nematode worm</name>
    <dbReference type="NCBI Taxonomy" id="13658"/>
    <lineage>
        <taxon>Eukaryota</taxon>
        <taxon>Metazoa</taxon>
        <taxon>Ecdysozoa</taxon>
        <taxon>Nematoda</taxon>
        <taxon>Enoplea</taxon>
        <taxon>Dorylaimia</taxon>
        <taxon>Mermithida</taxon>
        <taxon>Mermithoidea</taxon>
        <taxon>Mermithidae</taxon>
        <taxon>Romanomermis</taxon>
    </lineage>
</organism>
<dbReference type="AlphaFoldDB" id="A0A915KKU1"/>
<reference evidence="2" key="1">
    <citation type="submission" date="2022-11" db="UniProtKB">
        <authorList>
            <consortium name="WormBaseParasite"/>
        </authorList>
    </citation>
    <scope>IDENTIFICATION</scope>
</reference>
<accession>A0A915KKU1</accession>
<dbReference type="WBParaSite" id="nRc.2.0.1.t39451-RA">
    <property type="protein sequence ID" value="nRc.2.0.1.t39451-RA"/>
    <property type="gene ID" value="nRc.2.0.1.g39451"/>
</dbReference>
<evidence type="ECO:0000313" key="2">
    <source>
        <dbReference type="WBParaSite" id="nRc.2.0.1.t39451-RA"/>
    </source>
</evidence>
<dbReference type="Proteomes" id="UP000887565">
    <property type="component" value="Unplaced"/>
</dbReference>
<sequence length="85" mass="9801">MRKSPIVWLNCGFAQSTSFAKKKEHCYRRQSATAAHPWYLIGDSRLFSGMNTQFAESQVRSEKILGFLLPMISDSRRQYALVRNS</sequence>
<protein>
    <submittedName>
        <fullName evidence="2">Uncharacterized protein</fullName>
    </submittedName>
</protein>
<evidence type="ECO:0000313" key="1">
    <source>
        <dbReference type="Proteomes" id="UP000887565"/>
    </source>
</evidence>
<keyword evidence="1" id="KW-1185">Reference proteome</keyword>